<dbReference type="AlphaFoldDB" id="A0A1G1XZQ9"/>
<evidence type="ECO:0000313" key="2">
    <source>
        <dbReference type="EMBL" id="OGY45575.1"/>
    </source>
</evidence>
<protein>
    <submittedName>
        <fullName evidence="2">Uncharacterized protein</fullName>
    </submittedName>
</protein>
<dbReference type="Proteomes" id="UP000178240">
    <property type="component" value="Unassembled WGS sequence"/>
</dbReference>
<dbReference type="EMBL" id="MHIE01000018">
    <property type="protein sequence ID" value="OGY45575.1"/>
    <property type="molecule type" value="Genomic_DNA"/>
</dbReference>
<feature type="transmembrane region" description="Helical" evidence="1">
    <location>
        <begin position="33"/>
        <end position="54"/>
    </location>
</feature>
<keyword evidence="1" id="KW-0812">Transmembrane</keyword>
<comment type="caution">
    <text evidence="2">The sequence shown here is derived from an EMBL/GenBank/DDBJ whole genome shotgun (WGS) entry which is preliminary data.</text>
</comment>
<evidence type="ECO:0000313" key="3">
    <source>
        <dbReference type="Proteomes" id="UP000178240"/>
    </source>
</evidence>
<reference evidence="2 3" key="1">
    <citation type="journal article" date="2016" name="Nat. Commun.">
        <title>Thousands of microbial genomes shed light on interconnected biogeochemical processes in an aquifer system.</title>
        <authorList>
            <person name="Anantharaman K."/>
            <person name="Brown C.T."/>
            <person name="Hug L.A."/>
            <person name="Sharon I."/>
            <person name="Castelle C.J."/>
            <person name="Probst A.J."/>
            <person name="Thomas B.C."/>
            <person name="Singh A."/>
            <person name="Wilkins M.J."/>
            <person name="Karaoz U."/>
            <person name="Brodie E.L."/>
            <person name="Williams K.H."/>
            <person name="Hubbard S.S."/>
            <person name="Banfield J.F."/>
        </authorList>
    </citation>
    <scope>NUCLEOTIDE SEQUENCE [LARGE SCALE GENOMIC DNA]</scope>
</reference>
<organism evidence="2 3">
    <name type="scientific">Candidatus Buchananbacteria bacterium RIFCSPHIGHO2_01_FULL_44_11</name>
    <dbReference type="NCBI Taxonomy" id="1797535"/>
    <lineage>
        <taxon>Bacteria</taxon>
        <taxon>Candidatus Buchananiibacteriota</taxon>
    </lineage>
</organism>
<feature type="transmembrane region" description="Helical" evidence="1">
    <location>
        <begin position="109"/>
        <end position="133"/>
    </location>
</feature>
<accession>A0A1G1XZQ9</accession>
<proteinExistence type="predicted"/>
<name>A0A1G1XZQ9_9BACT</name>
<evidence type="ECO:0000256" key="1">
    <source>
        <dbReference type="SAM" id="Phobius"/>
    </source>
</evidence>
<keyword evidence="1" id="KW-1133">Transmembrane helix</keyword>
<sequence length="134" mass="14567">MTGWFSLVLVGSFAILLLSICALGDWIEAPRKVLAYFCLGLGLLGLPTGLAGLGSHLVVRQSNIHWGWFSLSALFFLLFAFFAAILTNFVVEQRRSLPLKQRGNLSPDYVILAVLALLTLGSYLGAVASAFTYQ</sequence>
<gene>
    <name evidence="2" type="ORF">A2744_02535</name>
</gene>
<keyword evidence="1" id="KW-0472">Membrane</keyword>
<feature type="transmembrane region" description="Helical" evidence="1">
    <location>
        <begin position="66"/>
        <end position="89"/>
    </location>
</feature>